<evidence type="ECO:0000256" key="2">
    <source>
        <dbReference type="ARBA" id="ARBA00006996"/>
    </source>
</evidence>
<keyword evidence="5" id="KW-0479">Metal-binding</keyword>
<dbReference type="PANTHER" id="PTHR10774">
    <property type="entry name" value="EXTENDED SYNAPTOTAGMIN-RELATED"/>
    <property type="match status" value="1"/>
</dbReference>
<evidence type="ECO:0000256" key="5">
    <source>
        <dbReference type="ARBA" id="ARBA00022723"/>
    </source>
</evidence>
<dbReference type="Pfam" id="PF17047">
    <property type="entry name" value="SMP_LBD"/>
    <property type="match status" value="1"/>
</dbReference>
<dbReference type="GO" id="GO:0008289">
    <property type="term" value="F:lipid binding"/>
    <property type="evidence" value="ECO:0007669"/>
    <property type="project" value="UniProtKB-KW"/>
</dbReference>
<keyword evidence="8 13" id="KW-1133">Transmembrane helix</keyword>
<keyword evidence="4 13" id="KW-0812">Transmembrane</keyword>
<evidence type="ECO:0000256" key="7">
    <source>
        <dbReference type="ARBA" id="ARBA00022837"/>
    </source>
</evidence>
<dbReference type="GO" id="GO:0006869">
    <property type="term" value="P:lipid transport"/>
    <property type="evidence" value="ECO:0007669"/>
    <property type="project" value="UniProtKB-KW"/>
</dbReference>
<evidence type="ECO:0000259" key="14">
    <source>
        <dbReference type="PROSITE" id="PS50004"/>
    </source>
</evidence>
<evidence type="ECO:0000256" key="1">
    <source>
        <dbReference type="ARBA" id="ARBA00004167"/>
    </source>
</evidence>
<evidence type="ECO:0000313" key="17">
    <source>
        <dbReference type="Proteomes" id="UP000015354"/>
    </source>
</evidence>
<evidence type="ECO:0000313" key="16">
    <source>
        <dbReference type="EMBL" id="EPY31777.1"/>
    </source>
</evidence>
<dbReference type="InterPro" id="IPR039010">
    <property type="entry name" value="Synaptotagmin_SMP"/>
</dbReference>
<keyword evidence="9" id="KW-0445">Lipid transport</keyword>
<dbReference type="PANTHER" id="PTHR10774:SF190">
    <property type="entry name" value="C2 CALCIUM_LIPID-BINDING ENDONUCLEASE_EXONUCLEASE_PHOSPHATASE-RELATED"/>
    <property type="match status" value="1"/>
</dbReference>
<protein>
    <submittedName>
        <fullName evidence="16">Calcium-dependent lipid binding protein</fullName>
    </submittedName>
</protein>
<dbReference type="EMBL" id="ATMH01003248">
    <property type="protein sequence ID" value="EPY31777.1"/>
    <property type="molecule type" value="Genomic_DNA"/>
</dbReference>
<comment type="subcellular location">
    <subcellularLocation>
        <location evidence="1">Membrane</location>
        <topology evidence="1">Single-pass membrane protein</topology>
    </subcellularLocation>
</comment>
<comment type="caution">
    <text evidence="16">The sequence shown here is derived from an EMBL/GenBank/DDBJ whole genome shotgun (WGS) entry which is preliminary data.</text>
</comment>
<keyword evidence="11 13" id="KW-0472">Membrane</keyword>
<dbReference type="CDD" id="cd00030">
    <property type="entry name" value="C2"/>
    <property type="match status" value="1"/>
</dbReference>
<keyword evidence="6" id="KW-0677">Repeat</keyword>
<dbReference type="Pfam" id="PF00168">
    <property type="entry name" value="C2"/>
    <property type="match status" value="1"/>
</dbReference>
<sequence length="624" mass="69522">MVDGFLNFTSIGWLLVLTGAYYGIAQYDKIPPEMRGLVQNALDRVGMESPVYIVVLLWLLLRLTWALGWQLQLEMVLVLGTCNYVYRQTARVRKDYYYKLHQEIAGSDDATRILGNNLPDWVTFPSANRVQFINTLIESLWPSITGAADTTIREMLPPILEAYKPSSVYGFRIKSIDLGKNPFVVNGVQHHRYGATETLLDLNVSWSSDMDVRLVIAVPGPDVEVRVRDFKMRMTIRVTLGPLIPQWPCFANIVLSLVGQPDMDYDITAGKVPLDTVPGLGSFLESFIRHTLVSLLAYPKGITLPVVKGYKIDVGKAAGALGTLQVSFLRVDHFLPRFNKYKKTPFYVKVELVDSGMKRIRGESYTGLTSAMSDVVRYTLYDTTSSLRVWLYFDVVGTDVCVGLCDVPVHALMHQDPEEEMQLVLCKHSDPSRERRCSVFVRGAFLPFGSQSAPPCDAPPATPPPCELSPQFLQEAQRSGPPDPPTARHCSSTGNASREGPPANTGVLFVTVVSAANLRNRELMGKSDPYVFLRVGPSTRQSRYVKSSLNPTFNFEAELDVENIERDVLRLSIIDKNDGMRDKLMGELCMDISTIQSARNAQISGEFELAPQGTVTLTAHFLSH</sequence>
<keyword evidence="7" id="KW-0106">Calcium</keyword>
<dbReference type="Gene3D" id="2.60.40.150">
    <property type="entry name" value="C2 domain"/>
    <property type="match status" value="1"/>
</dbReference>
<dbReference type="PROSITE" id="PS50004">
    <property type="entry name" value="C2"/>
    <property type="match status" value="1"/>
</dbReference>
<dbReference type="Proteomes" id="UP000015354">
    <property type="component" value="Unassembled WGS sequence"/>
</dbReference>
<feature type="transmembrane region" description="Helical" evidence="13">
    <location>
        <begin position="45"/>
        <end position="61"/>
    </location>
</feature>
<evidence type="ECO:0000256" key="9">
    <source>
        <dbReference type="ARBA" id="ARBA00023055"/>
    </source>
</evidence>
<dbReference type="GO" id="GO:0016020">
    <property type="term" value="C:membrane"/>
    <property type="evidence" value="ECO:0007669"/>
    <property type="project" value="UniProtKB-SubCell"/>
</dbReference>
<evidence type="ECO:0000256" key="3">
    <source>
        <dbReference type="ARBA" id="ARBA00022448"/>
    </source>
</evidence>
<feature type="domain" description="SMP-LTD" evidence="15">
    <location>
        <begin position="126"/>
        <end position="307"/>
    </location>
</feature>
<evidence type="ECO:0000259" key="15">
    <source>
        <dbReference type="PROSITE" id="PS51847"/>
    </source>
</evidence>
<dbReference type="AlphaFoldDB" id="S9ULP8"/>
<evidence type="ECO:0000256" key="12">
    <source>
        <dbReference type="SAM" id="MobiDB-lite"/>
    </source>
</evidence>
<evidence type="ECO:0000256" key="11">
    <source>
        <dbReference type="ARBA" id="ARBA00023136"/>
    </source>
</evidence>
<proteinExistence type="inferred from homology"/>
<dbReference type="InterPro" id="IPR035892">
    <property type="entry name" value="C2_domain_sf"/>
</dbReference>
<feature type="transmembrane region" description="Helical" evidence="13">
    <location>
        <begin position="6"/>
        <end position="24"/>
    </location>
</feature>
<evidence type="ECO:0000256" key="10">
    <source>
        <dbReference type="ARBA" id="ARBA00023121"/>
    </source>
</evidence>
<feature type="region of interest" description="Disordered" evidence="12">
    <location>
        <begin position="474"/>
        <end position="503"/>
    </location>
</feature>
<comment type="similarity">
    <text evidence="2">Belongs to the synaptotagmin family.</text>
</comment>
<keyword evidence="17" id="KW-1185">Reference proteome</keyword>
<dbReference type="GO" id="GO:0005783">
    <property type="term" value="C:endoplasmic reticulum"/>
    <property type="evidence" value="ECO:0007669"/>
    <property type="project" value="TreeGrafter"/>
</dbReference>
<reference evidence="16 17" key="1">
    <citation type="journal article" date="2013" name="PLoS ONE">
        <title>Predicting the Proteins of Angomonas deanei, Strigomonas culicis and Their Respective Endosymbionts Reveals New Aspects of the Trypanosomatidae Family.</title>
        <authorList>
            <person name="Motta M.C."/>
            <person name="Martins A.C."/>
            <person name="de Souza S.S."/>
            <person name="Catta-Preta C.M."/>
            <person name="Silva R."/>
            <person name="Klein C.C."/>
            <person name="de Almeida L.G."/>
            <person name="de Lima Cunha O."/>
            <person name="Ciapina L.P."/>
            <person name="Brocchi M."/>
            <person name="Colabardini A.C."/>
            <person name="de Araujo Lima B."/>
            <person name="Machado C.R."/>
            <person name="de Almeida Soares C.M."/>
            <person name="Probst C.M."/>
            <person name="de Menezes C.B."/>
            <person name="Thompson C.E."/>
            <person name="Bartholomeu D.C."/>
            <person name="Gradia D.F."/>
            <person name="Pavoni D.P."/>
            <person name="Grisard E.C."/>
            <person name="Fantinatti-Garboggini F."/>
            <person name="Marchini F.K."/>
            <person name="Rodrigues-Luiz G.F."/>
            <person name="Wagner G."/>
            <person name="Goldman G.H."/>
            <person name="Fietto J.L."/>
            <person name="Elias M.C."/>
            <person name="Goldman M.H."/>
            <person name="Sagot M.F."/>
            <person name="Pereira M."/>
            <person name="Stoco P.H."/>
            <person name="de Mendonca-Neto R.P."/>
            <person name="Teixeira S.M."/>
            <person name="Maciel T.E."/>
            <person name="de Oliveira Mendes T.A."/>
            <person name="Urmenyi T.P."/>
            <person name="de Souza W."/>
            <person name="Schenkman S."/>
            <person name="de Vasconcelos A.T."/>
        </authorList>
    </citation>
    <scope>NUCLEOTIDE SEQUENCE [LARGE SCALE GENOMIC DNA]</scope>
</reference>
<dbReference type="InterPro" id="IPR000008">
    <property type="entry name" value="C2_dom"/>
</dbReference>
<dbReference type="InterPro" id="IPR045050">
    <property type="entry name" value="Synaptotagmin_plant"/>
</dbReference>
<dbReference type="OrthoDB" id="276336at2759"/>
<accession>S9ULP8</accession>
<dbReference type="CDD" id="cd21677">
    <property type="entry name" value="SMP_SYT"/>
    <property type="match status" value="1"/>
</dbReference>
<dbReference type="GO" id="GO:0046872">
    <property type="term" value="F:metal ion binding"/>
    <property type="evidence" value="ECO:0007669"/>
    <property type="project" value="UniProtKB-KW"/>
</dbReference>
<organism evidence="16 17">
    <name type="scientific">Strigomonas culicis</name>
    <dbReference type="NCBI Taxonomy" id="28005"/>
    <lineage>
        <taxon>Eukaryota</taxon>
        <taxon>Discoba</taxon>
        <taxon>Euglenozoa</taxon>
        <taxon>Kinetoplastea</taxon>
        <taxon>Metakinetoplastina</taxon>
        <taxon>Trypanosomatida</taxon>
        <taxon>Trypanosomatidae</taxon>
        <taxon>Strigomonadinae</taxon>
        <taxon>Strigomonas</taxon>
    </lineage>
</organism>
<evidence type="ECO:0000256" key="13">
    <source>
        <dbReference type="SAM" id="Phobius"/>
    </source>
</evidence>
<evidence type="ECO:0000256" key="8">
    <source>
        <dbReference type="ARBA" id="ARBA00022989"/>
    </source>
</evidence>
<keyword evidence="3" id="KW-0813">Transport</keyword>
<dbReference type="SMART" id="SM00239">
    <property type="entry name" value="C2"/>
    <property type="match status" value="1"/>
</dbReference>
<evidence type="ECO:0000256" key="6">
    <source>
        <dbReference type="ARBA" id="ARBA00022737"/>
    </source>
</evidence>
<gene>
    <name evidence="16" type="ORF">STCU_03248</name>
</gene>
<name>S9ULP8_9TRYP</name>
<dbReference type="PROSITE" id="PS51847">
    <property type="entry name" value="SMP"/>
    <property type="match status" value="1"/>
</dbReference>
<dbReference type="InterPro" id="IPR031468">
    <property type="entry name" value="SMP_LBD"/>
</dbReference>
<dbReference type="SUPFAM" id="SSF49562">
    <property type="entry name" value="C2 domain (Calcium/lipid-binding domain, CaLB)"/>
    <property type="match status" value="1"/>
</dbReference>
<feature type="domain" description="C2" evidence="14">
    <location>
        <begin position="488"/>
        <end position="607"/>
    </location>
</feature>
<keyword evidence="10" id="KW-0446">Lipid-binding</keyword>
<evidence type="ECO:0000256" key="4">
    <source>
        <dbReference type="ARBA" id="ARBA00022692"/>
    </source>
</evidence>